<dbReference type="RefSeq" id="WP_126727490.1">
    <property type="nucleotide sequence ID" value="NZ_RYZH01000054.1"/>
</dbReference>
<evidence type="ECO:0000256" key="3">
    <source>
        <dbReference type="ARBA" id="ARBA00022777"/>
    </source>
</evidence>
<keyword evidence="4" id="KW-0067">ATP-binding</keyword>
<dbReference type="AlphaFoldDB" id="A0A432MEL6"/>
<dbReference type="InterPro" id="IPR000719">
    <property type="entry name" value="Prot_kinase_dom"/>
</dbReference>
<feature type="domain" description="Protein kinase" evidence="5">
    <location>
        <begin position="17"/>
        <end position="270"/>
    </location>
</feature>
<keyword evidence="3 6" id="KW-0418">Kinase</keyword>
<dbReference type="InterPro" id="IPR011009">
    <property type="entry name" value="Kinase-like_dom_sf"/>
</dbReference>
<evidence type="ECO:0000259" key="5">
    <source>
        <dbReference type="PROSITE" id="PS50011"/>
    </source>
</evidence>
<reference evidence="6 7" key="2">
    <citation type="submission" date="2019-01" db="EMBL/GenBank/DDBJ databases">
        <title>Tautonia sociabilis, a novel thermotolerant planctomycete of Isosphaeraceae family, isolated from a 4000 m deep subterranean habitat.</title>
        <authorList>
            <person name="Kovaleva O.L."/>
            <person name="Elcheninov A.G."/>
            <person name="Van Heerden E."/>
            <person name="Toshchakov S.V."/>
            <person name="Novikov A."/>
            <person name="Bonch-Osmolovskaya E.A."/>
            <person name="Kublanov I.V."/>
        </authorList>
    </citation>
    <scope>NUCLEOTIDE SEQUENCE [LARGE SCALE GENOMIC DNA]</scope>
    <source>
        <strain evidence="6 7">GM2012</strain>
    </source>
</reference>
<dbReference type="Gene3D" id="1.10.510.10">
    <property type="entry name" value="Transferase(Phosphotransferase) domain 1"/>
    <property type="match status" value="1"/>
</dbReference>
<dbReference type="EMBL" id="RYZH01000054">
    <property type="protein sequence ID" value="RUL83967.1"/>
    <property type="molecule type" value="Genomic_DNA"/>
</dbReference>
<proteinExistence type="predicted"/>
<dbReference type="GO" id="GO:0005524">
    <property type="term" value="F:ATP binding"/>
    <property type="evidence" value="ECO:0007669"/>
    <property type="project" value="UniProtKB-KW"/>
</dbReference>
<comment type="caution">
    <text evidence="6">The sequence shown here is derived from an EMBL/GenBank/DDBJ whole genome shotgun (WGS) entry which is preliminary data.</text>
</comment>
<organism evidence="6 7">
    <name type="scientific">Tautonia sociabilis</name>
    <dbReference type="NCBI Taxonomy" id="2080755"/>
    <lineage>
        <taxon>Bacteria</taxon>
        <taxon>Pseudomonadati</taxon>
        <taxon>Planctomycetota</taxon>
        <taxon>Planctomycetia</taxon>
        <taxon>Isosphaerales</taxon>
        <taxon>Isosphaeraceae</taxon>
        <taxon>Tautonia</taxon>
    </lineage>
</organism>
<reference evidence="6 7" key="1">
    <citation type="submission" date="2018-12" db="EMBL/GenBank/DDBJ databases">
        <authorList>
            <person name="Toschakov S.V."/>
        </authorList>
    </citation>
    <scope>NUCLEOTIDE SEQUENCE [LARGE SCALE GENOMIC DNA]</scope>
    <source>
        <strain evidence="6 7">GM2012</strain>
    </source>
</reference>
<dbReference type="PROSITE" id="PS50011">
    <property type="entry name" value="PROTEIN_KINASE_DOM"/>
    <property type="match status" value="1"/>
</dbReference>
<evidence type="ECO:0000313" key="7">
    <source>
        <dbReference type="Proteomes" id="UP000280296"/>
    </source>
</evidence>
<name>A0A432MEL6_9BACT</name>
<evidence type="ECO:0000256" key="4">
    <source>
        <dbReference type="ARBA" id="ARBA00022840"/>
    </source>
</evidence>
<evidence type="ECO:0000256" key="1">
    <source>
        <dbReference type="ARBA" id="ARBA00022679"/>
    </source>
</evidence>
<evidence type="ECO:0000313" key="6">
    <source>
        <dbReference type="EMBL" id="RUL83967.1"/>
    </source>
</evidence>
<dbReference type="CDD" id="cd14014">
    <property type="entry name" value="STKc_PknB_like"/>
    <property type="match status" value="1"/>
</dbReference>
<dbReference type="Pfam" id="PF00069">
    <property type="entry name" value="Pkinase"/>
    <property type="match status" value="1"/>
</dbReference>
<keyword evidence="7" id="KW-1185">Reference proteome</keyword>
<gene>
    <name evidence="6" type="ORF">TsocGM_21335</name>
</gene>
<keyword evidence="6" id="KW-0723">Serine/threonine-protein kinase</keyword>
<keyword evidence="2" id="KW-0547">Nucleotide-binding</keyword>
<protein>
    <submittedName>
        <fullName evidence="6">Serine/threonine protein kinase</fullName>
    </submittedName>
</protein>
<dbReference type="Gene3D" id="3.30.200.20">
    <property type="entry name" value="Phosphorylase Kinase, domain 1"/>
    <property type="match status" value="1"/>
</dbReference>
<dbReference type="Proteomes" id="UP000280296">
    <property type="component" value="Unassembled WGS sequence"/>
</dbReference>
<dbReference type="PANTHER" id="PTHR43289">
    <property type="entry name" value="MITOGEN-ACTIVATED PROTEIN KINASE KINASE KINASE 20-RELATED"/>
    <property type="match status" value="1"/>
</dbReference>
<dbReference type="OrthoDB" id="9788659at2"/>
<evidence type="ECO:0000256" key="2">
    <source>
        <dbReference type="ARBA" id="ARBA00022741"/>
    </source>
</evidence>
<sequence length="289" mass="31742">MSKAAAESGPTLSGMKYQVEELIDTSGSGKVVRVGDRGQLGRRYALKFIAREGPEDDVNLARAKAAVEASAKLGHPVPLKYHDFRLKRKWFRVERGELLMEYVPGQGIDTLPDLSLDQLVLISQKLASGLAHMHRRGVRHGALSPRRVMLTRSGEVKLLGFGLHLVPGPLREQYKGDRLYMAPEQIRGKILGERSDVYALGALMYHLMTGQPANVGGRAQGDREKISLPSRLNPAIPASLNNLLVSCLQSDPPKRPETMYEVSQRLDAIVQEMKLDDTMLKGGGASAVE</sequence>
<dbReference type="GO" id="GO:0004674">
    <property type="term" value="F:protein serine/threonine kinase activity"/>
    <property type="evidence" value="ECO:0007669"/>
    <property type="project" value="UniProtKB-KW"/>
</dbReference>
<accession>A0A432MEL6</accession>
<keyword evidence="1" id="KW-0808">Transferase</keyword>
<dbReference type="PANTHER" id="PTHR43289:SF33">
    <property type="entry name" value="SERINE_THREONINE KINASE 31"/>
    <property type="match status" value="1"/>
</dbReference>
<dbReference type="SUPFAM" id="SSF56112">
    <property type="entry name" value="Protein kinase-like (PK-like)"/>
    <property type="match status" value="1"/>
</dbReference>